<keyword evidence="5" id="KW-1185">Reference proteome</keyword>
<dbReference type="Gene3D" id="3.30.479.30">
    <property type="entry name" value="Band 7 domain"/>
    <property type="match status" value="1"/>
</dbReference>
<evidence type="ECO:0000256" key="1">
    <source>
        <dbReference type="ARBA" id="ARBA00004167"/>
    </source>
</evidence>
<dbReference type="InterPro" id="IPR001107">
    <property type="entry name" value="Band_7"/>
</dbReference>
<evidence type="ECO:0000259" key="3">
    <source>
        <dbReference type="SMART" id="SM00244"/>
    </source>
</evidence>
<dbReference type="PRINTS" id="PR00721">
    <property type="entry name" value="STOMATIN"/>
</dbReference>
<dbReference type="CDD" id="cd13438">
    <property type="entry name" value="SPFH_eoslipins_u2"/>
    <property type="match status" value="1"/>
</dbReference>
<evidence type="ECO:0000313" key="4">
    <source>
        <dbReference type="EMBL" id="UYU31659.1"/>
    </source>
</evidence>
<dbReference type="InterPro" id="IPR043202">
    <property type="entry name" value="Band-7_stomatin-like"/>
</dbReference>
<dbReference type="PANTHER" id="PTHR10264">
    <property type="entry name" value="BAND 7 PROTEIN-RELATED"/>
    <property type="match status" value="1"/>
</dbReference>
<dbReference type="InterPro" id="IPR036013">
    <property type="entry name" value="Band_7/SPFH_dom_sf"/>
</dbReference>
<gene>
    <name evidence="4" type="ORF">KFZ77_17820</name>
</gene>
<comment type="subcellular location">
    <subcellularLocation>
        <location evidence="1">Membrane</location>
        <topology evidence="1">Single-pass membrane protein</topology>
    </subcellularLocation>
</comment>
<accession>A0ABY6JG15</accession>
<proteinExistence type="inferred from homology"/>
<comment type="similarity">
    <text evidence="2">Belongs to the band 7/mec-2 family.</text>
</comment>
<dbReference type="Gene3D" id="6.10.250.2090">
    <property type="match status" value="1"/>
</dbReference>
<dbReference type="InterPro" id="IPR001972">
    <property type="entry name" value="Stomatin_HflK_fam"/>
</dbReference>
<feature type="domain" description="Band 7" evidence="3">
    <location>
        <begin position="144"/>
        <end position="303"/>
    </location>
</feature>
<dbReference type="PANTHER" id="PTHR10264:SF83">
    <property type="entry name" value="BLL5629 PROTEIN"/>
    <property type="match status" value="1"/>
</dbReference>
<organism evidence="4 5">
    <name type="scientific">Siccibacter colletis</name>
    <dbReference type="NCBI Taxonomy" id="1505757"/>
    <lineage>
        <taxon>Bacteria</taxon>
        <taxon>Pseudomonadati</taxon>
        <taxon>Pseudomonadota</taxon>
        <taxon>Gammaproteobacteria</taxon>
        <taxon>Enterobacterales</taxon>
        <taxon>Enterobacteriaceae</taxon>
        <taxon>Siccibacter</taxon>
    </lineage>
</organism>
<dbReference type="SUPFAM" id="SSF117892">
    <property type="entry name" value="Band 7/SPFH domain"/>
    <property type="match status" value="1"/>
</dbReference>
<dbReference type="Pfam" id="PF01145">
    <property type="entry name" value="Band_7"/>
    <property type="match status" value="1"/>
</dbReference>
<protein>
    <submittedName>
        <fullName evidence="4">Slipin family protein</fullName>
    </submittedName>
</protein>
<reference evidence="4 5" key="1">
    <citation type="submission" date="2021-05" db="EMBL/GenBank/DDBJ databases">
        <title>Isolation, identification, and the growth promoting effects of Pantoea dispersa strain YSD J2 from the aboveground leaves of Cyperus esculentus L.Var. Sativus.</title>
        <authorList>
            <person name="Wang S."/>
            <person name="Tang X.M."/>
            <person name="Huang Y.N."/>
        </authorList>
    </citation>
    <scope>NUCLEOTIDE SEQUENCE [LARGE SCALE GENOMIC DNA]</scope>
    <source>
        <strain evidence="5">YSD YN2</strain>
    </source>
</reference>
<evidence type="ECO:0000313" key="5">
    <source>
        <dbReference type="Proteomes" id="UP001156318"/>
    </source>
</evidence>
<dbReference type="Proteomes" id="UP001156318">
    <property type="component" value="Chromosome"/>
</dbReference>
<dbReference type="RefSeq" id="WP_264384956.1">
    <property type="nucleotide sequence ID" value="NZ_CP074352.1"/>
</dbReference>
<sequence>MNNTLTIRKGQLGLLAKQGDFYQILEAGEHRLPWFNKPDVVVIDVNSGDVAPELADYLRRFQPAWVEKYCLVVDTTDNETAAIWRDNVLVEIVPPGARRLFWRDGDSLRAVHLDTREVQVPAEIVTAVLQPRGRDAAVKGREAILIVNVPAWHVGVLKIDGVTQPLLSPGLSAYWKINHLVEAEAVDTRLQALEVSGQEILTKDKVNLRINLGANWRYGDVLQAYGQLAKPLEHLYRELQFALREAVGTRTLDELLENKQVIDEVVSAQVVTRMAPFGIEIASTGVKDIMLPGDMKTILSRLVEAEKLAQANVIRRREETAATRSLLNTAKVMENNPVALRLKEMETLERVAERIDKISVYGGLDQVLHGLVNIKGNTHAA</sequence>
<name>A0ABY6JG15_9ENTR</name>
<dbReference type="EMBL" id="CP074352">
    <property type="protein sequence ID" value="UYU31659.1"/>
    <property type="molecule type" value="Genomic_DNA"/>
</dbReference>
<dbReference type="SMART" id="SM00244">
    <property type="entry name" value="PHB"/>
    <property type="match status" value="1"/>
</dbReference>
<evidence type="ECO:0000256" key="2">
    <source>
        <dbReference type="ARBA" id="ARBA00008164"/>
    </source>
</evidence>